<evidence type="ECO:0000313" key="1">
    <source>
        <dbReference type="EMBL" id="GEU89687.1"/>
    </source>
</evidence>
<reference evidence="1" key="1">
    <citation type="journal article" date="2019" name="Sci. Rep.">
        <title>Draft genome of Tanacetum cinerariifolium, the natural source of mosquito coil.</title>
        <authorList>
            <person name="Yamashiro T."/>
            <person name="Shiraishi A."/>
            <person name="Satake H."/>
            <person name="Nakayama K."/>
        </authorList>
    </citation>
    <scope>NUCLEOTIDE SEQUENCE</scope>
</reference>
<protein>
    <submittedName>
        <fullName evidence="1">Uncharacterized protein</fullName>
    </submittedName>
</protein>
<dbReference type="EMBL" id="BKCJ010010015">
    <property type="protein sequence ID" value="GEU89687.1"/>
    <property type="molecule type" value="Genomic_DNA"/>
</dbReference>
<sequence>MCIQSWGRSSYARALIEVRADVELKDNIVAAMPKIVGVGFYTCNICVEYEWKPPSPSTTLIIEKINKLKKLINDGKVTLVDGEGKPLEKVESSRDYDSEDEVASVNNEMACYTKKIRDQEDPNTNTKYLITTNKETKIGEMKIQETRRN</sequence>
<organism evidence="1">
    <name type="scientific">Tanacetum cinerariifolium</name>
    <name type="common">Dalmatian daisy</name>
    <name type="synonym">Chrysanthemum cinerariifolium</name>
    <dbReference type="NCBI Taxonomy" id="118510"/>
    <lineage>
        <taxon>Eukaryota</taxon>
        <taxon>Viridiplantae</taxon>
        <taxon>Streptophyta</taxon>
        <taxon>Embryophyta</taxon>
        <taxon>Tracheophyta</taxon>
        <taxon>Spermatophyta</taxon>
        <taxon>Magnoliopsida</taxon>
        <taxon>eudicotyledons</taxon>
        <taxon>Gunneridae</taxon>
        <taxon>Pentapetalae</taxon>
        <taxon>asterids</taxon>
        <taxon>campanulids</taxon>
        <taxon>Asterales</taxon>
        <taxon>Asteraceae</taxon>
        <taxon>Asteroideae</taxon>
        <taxon>Anthemideae</taxon>
        <taxon>Anthemidinae</taxon>
        <taxon>Tanacetum</taxon>
    </lineage>
</organism>
<name>A0A6L2NVN6_TANCI</name>
<gene>
    <name evidence="1" type="ORF">Tci_061665</name>
</gene>
<accession>A0A6L2NVN6</accession>
<proteinExistence type="predicted"/>
<dbReference type="AlphaFoldDB" id="A0A6L2NVN6"/>
<comment type="caution">
    <text evidence="1">The sequence shown here is derived from an EMBL/GenBank/DDBJ whole genome shotgun (WGS) entry which is preliminary data.</text>
</comment>